<dbReference type="PIRSF" id="PIRSF036915">
    <property type="entry name" value="Trnald_Bac_Plnt"/>
    <property type="match status" value="1"/>
</dbReference>
<evidence type="ECO:0000256" key="6">
    <source>
        <dbReference type="ARBA" id="ARBA00022490"/>
    </source>
</evidence>
<evidence type="ECO:0000256" key="7">
    <source>
        <dbReference type="ARBA" id="ARBA00022679"/>
    </source>
</evidence>
<dbReference type="Gene3D" id="3.20.20.70">
    <property type="entry name" value="Aldolase class I"/>
    <property type="match status" value="1"/>
</dbReference>
<evidence type="ECO:0000256" key="5">
    <source>
        <dbReference type="ARBA" id="ARBA00013151"/>
    </source>
</evidence>
<dbReference type="AlphaFoldDB" id="V5T8S1"/>
<dbReference type="CDD" id="cd00955">
    <property type="entry name" value="Transaldolase_like"/>
    <property type="match status" value="1"/>
</dbReference>
<dbReference type="HAMAP" id="MF_00493">
    <property type="entry name" value="Transaldolase_2"/>
    <property type="match status" value="1"/>
</dbReference>
<comment type="catalytic activity">
    <reaction evidence="10 11">
        <text>D-sedoheptulose 7-phosphate + D-glyceraldehyde 3-phosphate = D-erythrose 4-phosphate + beta-D-fructose 6-phosphate</text>
        <dbReference type="Rhea" id="RHEA:17053"/>
        <dbReference type="ChEBI" id="CHEBI:16897"/>
        <dbReference type="ChEBI" id="CHEBI:57483"/>
        <dbReference type="ChEBI" id="CHEBI:57634"/>
        <dbReference type="ChEBI" id="CHEBI:59776"/>
        <dbReference type="EC" id="2.2.1.2"/>
    </reaction>
</comment>
<dbReference type="PROSITE" id="PS01054">
    <property type="entry name" value="TRANSALDOLASE_1"/>
    <property type="match status" value="1"/>
</dbReference>
<dbReference type="GO" id="GO:0005737">
    <property type="term" value="C:cytoplasm"/>
    <property type="evidence" value="ECO:0007669"/>
    <property type="project" value="UniProtKB-SubCell"/>
</dbReference>
<dbReference type="EMBL" id="KC776081">
    <property type="protein sequence ID" value="AHB59772.1"/>
    <property type="molecule type" value="Genomic_DNA"/>
</dbReference>
<keyword evidence="6 11" id="KW-0963">Cytoplasm</keyword>
<reference evidence="12" key="1">
    <citation type="journal article" date="2013" name="BMC Microbiol.">
        <title>Proteins of novel lactic acid bacteria from Apis mellifera mellifera: an insight into the production of known extra-cellular proteins during microbial stress.</title>
        <authorList>
            <person name="Butler E."/>
            <person name="Alsterfjord M."/>
            <person name="Olofsson T.C."/>
            <person name="Karlsson C."/>
            <person name="Malmstrom J."/>
            <person name="Vasquez A."/>
        </authorList>
    </citation>
    <scope>NUCLEOTIDE SEQUENCE</scope>
    <source>
        <strain evidence="12">Bin2N</strain>
    </source>
</reference>
<feature type="active site" description="Schiff-base intermediate with substrate" evidence="11">
    <location>
        <position position="154"/>
    </location>
</feature>
<dbReference type="NCBIfam" id="TIGR00876">
    <property type="entry name" value="tal_mycobact"/>
    <property type="match status" value="1"/>
</dbReference>
<evidence type="ECO:0000256" key="8">
    <source>
        <dbReference type="ARBA" id="ARBA00023126"/>
    </source>
</evidence>
<dbReference type="UniPathway" id="UPA00115">
    <property type="reaction ID" value="UER00414"/>
</dbReference>
<evidence type="ECO:0000256" key="10">
    <source>
        <dbReference type="ARBA" id="ARBA00048810"/>
    </source>
</evidence>
<comment type="pathway">
    <text evidence="3 11">Carbohydrate degradation; pentose phosphate pathway; D-glyceraldehyde 3-phosphate and beta-D-fructose 6-phosphate from D-ribose 5-phosphate and D-xylulose 5-phosphate (non-oxidative stage): step 2/3.</text>
</comment>
<keyword evidence="9 11" id="KW-0704">Schiff base</keyword>
<name>V5T8S1_9BIFI</name>
<evidence type="ECO:0000256" key="3">
    <source>
        <dbReference type="ARBA" id="ARBA00004857"/>
    </source>
</evidence>
<dbReference type="InterPro" id="IPR013785">
    <property type="entry name" value="Aldolase_TIM"/>
</dbReference>
<evidence type="ECO:0000256" key="4">
    <source>
        <dbReference type="ARBA" id="ARBA00008426"/>
    </source>
</evidence>
<evidence type="ECO:0000256" key="9">
    <source>
        <dbReference type="ARBA" id="ARBA00023270"/>
    </source>
</evidence>
<dbReference type="InterPro" id="IPR004732">
    <property type="entry name" value="Transaldolase_2"/>
</dbReference>
<dbReference type="InterPro" id="IPR018225">
    <property type="entry name" value="Transaldolase_AS"/>
</dbReference>
<gene>
    <name evidence="11" type="primary">tal</name>
</gene>
<protein>
    <recommendedName>
        <fullName evidence="5 11">Transaldolase</fullName>
        <ecNumber evidence="5 11">2.2.1.2</ecNumber>
    </recommendedName>
</protein>
<dbReference type="EC" id="2.2.1.2" evidence="5 11"/>
<comment type="subcellular location">
    <subcellularLocation>
        <location evidence="2 11">Cytoplasm</location>
    </subcellularLocation>
</comment>
<dbReference type="GO" id="GO:0006098">
    <property type="term" value="P:pentose-phosphate shunt"/>
    <property type="evidence" value="ECO:0007669"/>
    <property type="project" value="UniProtKB-UniRule"/>
</dbReference>
<organism evidence="12">
    <name type="scientific">Bifidobacterium kimbladii</name>
    <dbReference type="NCBI Taxonomy" id="1293826"/>
    <lineage>
        <taxon>Bacteria</taxon>
        <taxon>Bacillati</taxon>
        <taxon>Actinomycetota</taxon>
        <taxon>Actinomycetes</taxon>
        <taxon>Bifidobacteriales</taxon>
        <taxon>Bifidobacteriaceae</taxon>
        <taxon>Bifidobacterium</taxon>
    </lineage>
</organism>
<comment type="function">
    <text evidence="1 11">Transaldolase is important for the balance of metabolites in the pentose-phosphate pathway.</text>
</comment>
<dbReference type="GO" id="GO:0004801">
    <property type="term" value="F:transaldolase activity"/>
    <property type="evidence" value="ECO:0007669"/>
    <property type="project" value="UniProtKB-UniRule"/>
</dbReference>
<evidence type="ECO:0000313" key="12">
    <source>
        <dbReference type="EMBL" id="AHB59772.1"/>
    </source>
</evidence>
<comment type="similarity">
    <text evidence="4 11">Belongs to the transaldolase family. Type 2 subfamily.</text>
</comment>
<dbReference type="SUPFAM" id="SSF51569">
    <property type="entry name" value="Aldolase"/>
    <property type="match status" value="1"/>
</dbReference>
<dbReference type="InterPro" id="IPR001585">
    <property type="entry name" value="TAL/FSA"/>
</dbReference>
<proteinExistence type="inferred from homology"/>
<dbReference type="GO" id="GO:0005975">
    <property type="term" value="P:carbohydrate metabolic process"/>
    <property type="evidence" value="ECO:0007669"/>
    <property type="project" value="InterPro"/>
</dbReference>
<dbReference type="PANTHER" id="PTHR10683">
    <property type="entry name" value="TRANSALDOLASE"/>
    <property type="match status" value="1"/>
</dbReference>
<evidence type="ECO:0000256" key="1">
    <source>
        <dbReference type="ARBA" id="ARBA00003518"/>
    </source>
</evidence>
<dbReference type="NCBIfam" id="NF002881">
    <property type="entry name" value="PRK03343.1"/>
    <property type="match status" value="1"/>
</dbReference>
<dbReference type="Pfam" id="PF00923">
    <property type="entry name" value="TAL_FSA"/>
    <property type="match status" value="1"/>
</dbReference>
<evidence type="ECO:0000256" key="2">
    <source>
        <dbReference type="ARBA" id="ARBA00004496"/>
    </source>
</evidence>
<sequence length="383" mass="41975">MNVIPSGTQIRSDKMAENANTQRTSDSGVSIWLDDLSRTRIESGNLQQLIAERNVVGVTTNPSIFQKALSQVGPYDEQLKQLGRIPVEQAVRELTTTDVRNATDIFREVAEKTDYVDGRVSIEVDPRLAHNTEETEKQAEELWNKVDRPNAMIKIPATLEGLPAITATLAKGISVNVTLIFSLERYKQVIDAFIEGMVQADKNGHDLKHMGSVASFFVSRVDTAVDKLLEANGSDEAKSLEGKAAVANARLAYELFEKAFDSDPRWADLEAKGAKRQRPLWASTGTKNAAYSDCKYVDELVAPDVVNTMPEKTLNALADHGNGAPSVKGTYEESHQVMQKLADLGINIKDVTDKLEADGVAAFIDSWDSVLSDVQKGIDRVNG</sequence>
<dbReference type="PANTHER" id="PTHR10683:SF31">
    <property type="entry name" value="TRANSALDOLASE"/>
    <property type="match status" value="1"/>
</dbReference>
<accession>V5T8S1</accession>
<keyword evidence="7 11" id="KW-0808">Transferase</keyword>
<evidence type="ECO:0000256" key="11">
    <source>
        <dbReference type="HAMAP-Rule" id="MF_00493"/>
    </source>
</evidence>
<keyword evidence="8 11" id="KW-0570">Pentose shunt</keyword>